<protein>
    <submittedName>
        <fullName evidence="4">Uncharacterized protein</fullName>
    </submittedName>
</protein>
<comment type="similarity">
    <text evidence="2">Belongs to the replication factor A protein 3 family.</text>
</comment>
<gene>
    <name evidence="4" type="ORF">GYMLUDRAFT_243872</name>
</gene>
<reference evidence="4 5" key="1">
    <citation type="submission" date="2014-04" db="EMBL/GenBank/DDBJ databases">
        <title>Evolutionary Origins and Diversification of the Mycorrhizal Mutualists.</title>
        <authorList>
            <consortium name="DOE Joint Genome Institute"/>
            <consortium name="Mycorrhizal Genomics Consortium"/>
            <person name="Kohler A."/>
            <person name="Kuo A."/>
            <person name="Nagy L.G."/>
            <person name="Floudas D."/>
            <person name="Copeland A."/>
            <person name="Barry K.W."/>
            <person name="Cichocki N."/>
            <person name="Veneault-Fourrey C."/>
            <person name="LaButti K."/>
            <person name="Lindquist E.A."/>
            <person name="Lipzen A."/>
            <person name="Lundell T."/>
            <person name="Morin E."/>
            <person name="Murat C."/>
            <person name="Riley R."/>
            <person name="Ohm R."/>
            <person name="Sun H."/>
            <person name="Tunlid A."/>
            <person name="Henrissat B."/>
            <person name="Grigoriev I.V."/>
            <person name="Hibbett D.S."/>
            <person name="Martin F."/>
        </authorList>
    </citation>
    <scope>NUCLEOTIDE SEQUENCE [LARGE SCALE GENOMIC DNA]</scope>
    <source>
        <strain evidence="4 5">FD-317 M1</strain>
    </source>
</reference>
<dbReference type="Gene3D" id="2.40.50.140">
    <property type="entry name" value="Nucleic acid-binding proteins"/>
    <property type="match status" value="1"/>
</dbReference>
<dbReference type="AlphaFoldDB" id="A0A0D0CY28"/>
<keyword evidence="3" id="KW-0539">Nucleus</keyword>
<dbReference type="EMBL" id="KN834772">
    <property type="protein sequence ID" value="KIK61228.1"/>
    <property type="molecule type" value="Genomic_DNA"/>
</dbReference>
<dbReference type="GO" id="GO:0031981">
    <property type="term" value="C:nuclear lumen"/>
    <property type="evidence" value="ECO:0007669"/>
    <property type="project" value="UniProtKB-ARBA"/>
</dbReference>
<dbReference type="GO" id="GO:0006281">
    <property type="term" value="P:DNA repair"/>
    <property type="evidence" value="ECO:0007669"/>
    <property type="project" value="InterPro"/>
</dbReference>
<evidence type="ECO:0000256" key="3">
    <source>
        <dbReference type="ARBA" id="ARBA00023242"/>
    </source>
</evidence>
<dbReference type="OrthoDB" id="188186at2759"/>
<dbReference type="InterPro" id="IPR012340">
    <property type="entry name" value="NA-bd_OB-fold"/>
</dbReference>
<keyword evidence="5" id="KW-1185">Reference proteome</keyword>
<evidence type="ECO:0000313" key="4">
    <source>
        <dbReference type="EMBL" id="KIK61228.1"/>
    </source>
</evidence>
<dbReference type="Pfam" id="PF08661">
    <property type="entry name" value="Rep_fac-A_3"/>
    <property type="match status" value="1"/>
</dbReference>
<dbReference type="HOGENOM" id="CLU_1777668_0_0_1"/>
<accession>A0A0D0CY28</accession>
<evidence type="ECO:0000256" key="1">
    <source>
        <dbReference type="ARBA" id="ARBA00004123"/>
    </source>
</evidence>
<dbReference type="GO" id="GO:0003677">
    <property type="term" value="F:DNA binding"/>
    <property type="evidence" value="ECO:0007669"/>
    <property type="project" value="InterPro"/>
</dbReference>
<name>A0A0D0CY28_9AGAR</name>
<evidence type="ECO:0000313" key="5">
    <source>
        <dbReference type="Proteomes" id="UP000053593"/>
    </source>
</evidence>
<comment type="subcellular location">
    <subcellularLocation>
        <location evidence="1">Nucleus</location>
    </subcellularLocation>
</comment>
<sequence length="153" mass="17108">MSSPSHRLLEEYNGISPLVNEELLHRFVDNYVRLPCRLLSDHGETIVVLASDGSEVLVQTNNTKCQTISPFTLYLEVLAKVCVIGQEKCLLAVRITNSGLNMDLQRINRIVKLIHTHPCGDEVFNISGQQTKQEELGAYTEALLSWPSEISTV</sequence>
<dbReference type="GO" id="GO:0006310">
    <property type="term" value="P:DNA recombination"/>
    <property type="evidence" value="ECO:0007669"/>
    <property type="project" value="InterPro"/>
</dbReference>
<organism evidence="4 5">
    <name type="scientific">Collybiopsis luxurians FD-317 M1</name>
    <dbReference type="NCBI Taxonomy" id="944289"/>
    <lineage>
        <taxon>Eukaryota</taxon>
        <taxon>Fungi</taxon>
        <taxon>Dikarya</taxon>
        <taxon>Basidiomycota</taxon>
        <taxon>Agaricomycotina</taxon>
        <taxon>Agaricomycetes</taxon>
        <taxon>Agaricomycetidae</taxon>
        <taxon>Agaricales</taxon>
        <taxon>Marasmiineae</taxon>
        <taxon>Omphalotaceae</taxon>
        <taxon>Collybiopsis</taxon>
        <taxon>Collybiopsis luxurians</taxon>
    </lineage>
</organism>
<dbReference type="Proteomes" id="UP000053593">
    <property type="component" value="Unassembled WGS sequence"/>
</dbReference>
<dbReference type="InterPro" id="IPR013970">
    <property type="entry name" value="Rfa2"/>
</dbReference>
<dbReference type="GO" id="GO:0006260">
    <property type="term" value="P:DNA replication"/>
    <property type="evidence" value="ECO:0007669"/>
    <property type="project" value="InterPro"/>
</dbReference>
<proteinExistence type="inferred from homology"/>
<evidence type="ECO:0000256" key="2">
    <source>
        <dbReference type="ARBA" id="ARBA00009761"/>
    </source>
</evidence>